<dbReference type="Pfam" id="PF00126">
    <property type="entry name" value="HTH_1"/>
    <property type="match status" value="1"/>
</dbReference>
<dbReference type="Gene3D" id="1.10.10.10">
    <property type="entry name" value="Winged helix-like DNA-binding domain superfamily/Winged helix DNA-binding domain"/>
    <property type="match status" value="1"/>
</dbReference>
<evidence type="ECO:0000256" key="3">
    <source>
        <dbReference type="ARBA" id="ARBA00023125"/>
    </source>
</evidence>
<dbReference type="InterPro" id="IPR005119">
    <property type="entry name" value="LysR_subst-bd"/>
</dbReference>
<dbReference type="Pfam" id="PF03466">
    <property type="entry name" value="LysR_substrate"/>
    <property type="match status" value="1"/>
</dbReference>
<dbReference type="SUPFAM" id="SSF53850">
    <property type="entry name" value="Periplasmic binding protein-like II"/>
    <property type="match status" value="1"/>
</dbReference>
<gene>
    <name evidence="6" type="ORF">PAMC26577_26375</name>
</gene>
<dbReference type="CDD" id="cd08422">
    <property type="entry name" value="PBP2_CrgA_like"/>
    <property type="match status" value="1"/>
</dbReference>
<reference evidence="6 7" key="1">
    <citation type="submission" date="2017-03" db="EMBL/GenBank/DDBJ databases">
        <title>Genome analysis of strain PAMC 26577.</title>
        <authorList>
            <person name="Oh H.-M."/>
            <person name="Yang J.-A."/>
        </authorList>
    </citation>
    <scope>NUCLEOTIDE SEQUENCE [LARGE SCALE GENOMIC DNA]</scope>
    <source>
        <strain evidence="6 7">PAMC 26577</strain>
    </source>
</reference>
<comment type="caution">
    <text evidence="6">The sequence shown here is derived from an EMBL/GenBank/DDBJ whole genome shotgun (WGS) entry which is preliminary data.</text>
</comment>
<evidence type="ECO:0000256" key="4">
    <source>
        <dbReference type="ARBA" id="ARBA00023163"/>
    </source>
</evidence>
<dbReference type="InterPro" id="IPR000847">
    <property type="entry name" value="LysR_HTH_N"/>
</dbReference>
<dbReference type="PANTHER" id="PTHR30537:SF5">
    <property type="entry name" value="HTH-TYPE TRANSCRIPTIONAL ACTIVATOR TTDR-RELATED"/>
    <property type="match status" value="1"/>
</dbReference>
<dbReference type="InterPro" id="IPR036388">
    <property type="entry name" value="WH-like_DNA-bd_sf"/>
</dbReference>
<dbReference type="RefSeq" id="WP_205583113.1">
    <property type="nucleotide sequence ID" value="NZ_MSRG01000023.1"/>
</dbReference>
<evidence type="ECO:0000313" key="7">
    <source>
        <dbReference type="Proteomes" id="UP000195221"/>
    </source>
</evidence>
<name>A0A242MH00_CABSO</name>
<proteinExistence type="inferred from homology"/>
<evidence type="ECO:0000313" key="6">
    <source>
        <dbReference type="EMBL" id="OTP70583.1"/>
    </source>
</evidence>
<dbReference type="EMBL" id="NBTZ01000106">
    <property type="protein sequence ID" value="OTP70583.1"/>
    <property type="molecule type" value="Genomic_DNA"/>
</dbReference>
<keyword evidence="4" id="KW-0804">Transcription</keyword>
<dbReference type="InterPro" id="IPR058163">
    <property type="entry name" value="LysR-type_TF_proteobact-type"/>
</dbReference>
<dbReference type="FunFam" id="1.10.10.10:FF:000001">
    <property type="entry name" value="LysR family transcriptional regulator"/>
    <property type="match status" value="1"/>
</dbReference>
<dbReference type="AlphaFoldDB" id="A0A242MH00"/>
<evidence type="ECO:0000256" key="1">
    <source>
        <dbReference type="ARBA" id="ARBA00009437"/>
    </source>
</evidence>
<organism evidence="6 7">
    <name type="scientific">Caballeronia sordidicola</name>
    <name type="common">Burkholderia sordidicola</name>
    <dbReference type="NCBI Taxonomy" id="196367"/>
    <lineage>
        <taxon>Bacteria</taxon>
        <taxon>Pseudomonadati</taxon>
        <taxon>Pseudomonadota</taxon>
        <taxon>Betaproteobacteria</taxon>
        <taxon>Burkholderiales</taxon>
        <taxon>Burkholderiaceae</taxon>
        <taxon>Caballeronia</taxon>
    </lineage>
</organism>
<dbReference type="Proteomes" id="UP000195221">
    <property type="component" value="Unassembled WGS sequence"/>
</dbReference>
<dbReference type="Gene3D" id="3.40.190.290">
    <property type="match status" value="1"/>
</dbReference>
<feature type="domain" description="HTH lysR-type" evidence="5">
    <location>
        <begin position="2"/>
        <end position="59"/>
    </location>
</feature>
<sequence>MMELADLRVFLRIAELKSISATARSLEQPKSSISRALARLEGEVGALLIDRGMRYIRLTDAGTTLYPHAKLLLASVEEAQAAVDGFGEVPRGKLKVNAPYTFAVGLLAPMLAAFTRRYPEVQLVLDIDNKVIDVAAEEVDVAIRIGALPDSDLVAQRLTTIALWTCASPAYLEKHGVPRLVKDLAGHTLLSRENRISRWRYRTESGEEQDLEVLPGTVIPEPTVLQSVVIDGGGVGRLPDFLAAPAVARGELVRLLPRLVSDAVDVHVVYTSRRSLSAKSRVFIESLREHLSQRPASGS</sequence>
<dbReference type="GO" id="GO:0003677">
    <property type="term" value="F:DNA binding"/>
    <property type="evidence" value="ECO:0007669"/>
    <property type="project" value="UniProtKB-KW"/>
</dbReference>
<comment type="similarity">
    <text evidence="1">Belongs to the LysR transcriptional regulatory family.</text>
</comment>
<dbReference type="GO" id="GO:0003700">
    <property type="term" value="F:DNA-binding transcription factor activity"/>
    <property type="evidence" value="ECO:0007669"/>
    <property type="project" value="InterPro"/>
</dbReference>
<keyword evidence="3" id="KW-0238">DNA-binding</keyword>
<protein>
    <submittedName>
        <fullName evidence="6">Transcriptional regulator, LysR family</fullName>
    </submittedName>
</protein>
<dbReference type="PROSITE" id="PS50931">
    <property type="entry name" value="HTH_LYSR"/>
    <property type="match status" value="1"/>
</dbReference>
<dbReference type="PANTHER" id="PTHR30537">
    <property type="entry name" value="HTH-TYPE TRANSCRIPTIONAL REGULATOR"/>
    <property type="match status" value="1"/>
</dbReference>
<keyword evidence="2" id="KW-0805">Transcription regulation</keyword>
<evidence type="ECO:0000259" key="5">
    <source>
        <dbReference type="PROSITE" id="PS50931"/>
    </source>
</evidence>
<evidence type="ECO:0000256" key="2">
    <source>
        <dbReference type="ARBA" id="ARBA00023015"/>
    </source>
</evidence>
<dbReference type="InterPro" id="IPR036390">
    <property type="entry name" value="WH_DNA-bd_sf"/>
</dbReference>
<accession>A0A242MH00</accession>
<dbReference type="SUPFAM" id="SSF46785">
    <property type="entry name" value="Winged helix' DNA-binding domain"/>
    <property type="match status" value="1"/>
</dbReference>